<evidence type="ECO:0000313" key="7">
    <source>
        <dbReference type="Proteomes" id="UP000029067"/>
    </source>
</evidence>
<feature type="transmembrane region" description="Helical" evidence="4">
    <location>
        <begin position="170"/>
        <end position="186"/>
    </location>
</feature>
<dbReference type="STRING" id="1688.BCUN_1560"/>
<feature type="domain" description="Phage shock protein PspC N-terminal" evidence="5">
    <location>
        <begin position="21"/>
        <end position="76"/>
    </location>
</feature>
<evidence type="ECO:0000259" key="5">
    <source>
        <dbReference type="Pfam" id="PF04024"/>
    </source>
</evidence>
<dbReference type="InterPro" id="IPR050482">
    <property type="entry name" value="Sensor_HK_TwoCompSys"/>
</dbReference>
<keyword evidence="4" id="KW-0472">Membrane</keyword>
<feature type="transmembrane region" description="Helical" evidence="4">
    <location>
        <begin position="198"/>
        <end position="217"/>
    </location>
</feature>
<gene>
    <name evidence="6" type="ORF">BCUN_1560</name>
</gene>
<keyword evidence="1" id="KW-0808">Transferase</keyword>
<keyword evidence="4" id="KW-0812">Transmembrane</keyword>
<dbReference type="Pfam" id="PF04024">
    <property type="entry name" value="PspC"/>
    <property type="match status" value="1"/>
</dbReference>
<keyword evidence="2" id="KW-0418">Kinase</keyword>
<protein>
    <submittedName>
        <fullName evidence="6">NarX</fullName>
    </submittedName>
</protein>
<feature type="transmembrane region" description="Helical" evidence="4">
    <location>
        <begin position="229"/>
        <end position="251"/>
    </location>
</feature>
<dbReference type="EMBL" id="JGYV01000024">
    <property type="protein sequence ID" value="KFI59793.1"/>
    <property type="molecule type" value="Genomic_DNA"/>
</dbReference>
<dbReference type="PANTHER" id="PTHR24421">
    <property type="entry name" value="NITRATE/NITRITE SENSOR PROTEIN NARX-RELATED"/>
    <property type="match status" value="1"/>
</dbReference>
<dbReference type="eggNOG" id="COG1983">
    <property type="taxonomic scope" value="Bacteria"/>
</dbReference>
<dbReference type="InterPro" id="IPR036890">
    <property type="entry name" value="HATPase_C_sf"/>
</dbReference>
<dbReference type="GO" id="GO:0016301">
    <property type="term" value="F:kinase activity"/>
    <property type="evidence" value="ECO:0007669"/>
    <property type="project" value="UniProtKB-KW"/>
</dbReference>
<feature type="transmembrane region" description="Helical" evidence="4">
    <location>
        <begin position="145"/>
        <end position="164"/>
    </location>
</feature>
<dbReference type="Proteomes" id="UP000029067">
    <property type="component" value="Unassembled WGS sequence"/>
</dbReference>
<feature type="transmembrane region" description="Helical" evidence="4">
    <location>
        <begin position="54"/>
        <end position="74"/>
    </location>
</feature>
<reference evidence="6 7" key="1">
    <citation type="submission" date="2014-03" db="EMBL/GenBank/DDBJ databases">
        <title>Genomics of Bifidobacteria.</title>
        <authorList>
            <person name="Ventura M."/>
            <person name="Milani C."/>
            <person name="Lugli G.A."/>
        </authorList>
    </citation>
    <scope>NUCLEOTIDE SEQUENCE [LARGE SCALE GENOMIC DNA]</scope>
    <source>
        <strain evidence="6 7">LMG 10738</strain>
    </source>
</reference>
<name>A0A087ALZ3_9BIFI</name>
<keyword evidence="4" id="KW-1133">Transmembrane helix</keyword>
<evidence type="ECO:0000256" key="2">
    <source>
        <dbReference type="ARBA" id="ARBA00022777"/>
    </source>
</evidence>
<dbReference type="eggNOG" id="COG4585">
    <property type="taxonomic scope" value="Bacteria"/>
</dbReference>
<evidence type="ECO:0000313" key="6">
    <source>
        <dbReference type="EMBL" id="KFI59793.1"/>
    </source>
</evidence>
<dbReference type="SUPFAM" id="SSF55874">
    <property type="entry name" value="ATPase domain of HSP90 chaperone/DNA topoisomerase II/histidine kinase"/>
    <property type="match status" value="1"/>
</dbReference>
<dbReference type="PANTHER" id="PTHR24421:SF61">
    <property type="entry name" value="OXYGEN SENSOR HISTIDINE KINASE NREB"/>
    <property type="match status" value="1"/>
</dbReference>
<accession>A0A087ALZ3</accession>
<evidence type="ECO:0000256" key="4">
    <source>
        <dbReference type="SAM" id="Phobius"/>
    </source>
</evidence>
<dbReference type="AlphaFoldDB" id="A0A087ALZ3"/>
<organism evidence="6 7">
    <name type="scientific">Bifidobacterium cuniculi</name>
    <dbReference type="NCBI Taxonomy" id="1688"/>
    <lineage>
        <taxon>Bacteria</taxon>
        <taxon>Bacillati</taxon>
        <taxon>Actinomycetota</taxon>
        <taxon>Actinomycetes</taxon>
        <taxon>Bifidobacteriales</taxon>
        <taxon>Bifidobacteriaceae</taxon>
        <taxon>Bifidobacterium</taxon>
    </lineage>
</organism>
<keyword evidence="3" id="KW-0902">Two-component regulatory system</keyword>
<evidence type="ECO:0000256" key="3">
    <source>
        <dbReference type="ARBA" id="ARBA00023012"/>
    </source>
</evidence>
<keyword evidence="7" id="KW-1185">Reference proteome</keyword>
<sequence length="461" mass="50254">MGTMSQVHDAPAPPLHPARLPLLRPRQGRWLAGVCRGIALHLGIHVAWVRVAAIALACWYGVGVVAYVALWMLIPAGDPLEEAARLWQEQRGGTNGPLARGNRPLPGQGRDYASLDYTQLQEDSSHHTTQTESLQQMWRAAPKPAILACAAAVCFAVATLLVRWRQTDTMALPFALMLIGAALPWLKFNAPSGQLRMTVIGIVLVFLGYALFMVQHVGADGSVSLGRTLASGLALLAGVTTALVPWIVNLVRRLGAERASKEREEERADMTAHLHDGVLQTLALIQLHANEPQQVFTLARSQERELRSWLYQERTTSDRSVSAGLAQIAAEVEDTHGRPIEVVTVGDARPSAQTDALLDAAMQAMVNAVTHGGEPVSVYCEAGEREVEVYVRDHGDGFDIDGIEPDRLGIRESIIGRIQRRGGDVEIVSRPGWGTEVRMRMPIAQPVQSQAAPQQEDRRQA</sequence>
<comment type="caution">
    <text evidence="6">The sequence shown here is derived from an EMBL/GenBank/DDBJ whole genome shotgun (WGS) entry which is preliminary data.</text>
</comment>
<dbReference type="GO" id="GO:0000160">
    <property type="term" value="P:phosphorelay signal transduction system"/>
    <property type="evidence" value="ECO:0007669"/>
    <property type="project" value="UniProtKB-KW"/>
</dbReference>
<dbReference type="Gene3D" id="3.30.565.10">
    <property type="entry name" value="Histidine kinase-like ATPase, C-terminal domain"/>
    <property type="match status" value="1"/>
</dbReference>
<proteinExistence type="predicted"/>
<dbReference type="InterPro" id="IPR007168">
    <property type="entry name" value="Phageshock_PspC_N"/>
</dbReference>
<evidence type="ECO:0000256" key="1">
    <source>
        <dbReference type="ARBA" id="ARBA00022679"/>
    </source>
</evidence>